<protein>
    <submittedName>
        <fullName evidence="16">Uncharacterized protein</fullName>
    </submittedName>
</protein>
<accession>A0A8C8M1W1</accession>
<name>A0A8C8M1W1_ONCTS</name>
<dbReference type="GeneID" id="112221320"/>
<evidence type="ECO:0000256" key="4">
    <source>
        <dbReference type="ARBA" id="ARBA00022692"/>
    </source>
</evidence>
<keyword evidence="10" id="KW-0395">Inflammatory response</keyword>
<feature type="region of interest" description="Disordered" evidence="11">
    <location>
        <begin position="614"/>
        <end position="682"/>
    </location>
</feature>
<dbReference type="RefSeq" id="XP_042159942.1">
    <property type="nucleotide sequence ID" value="XM_042304008.1"/>
</dbReference>
<dbReference type="InterPro" id="IPR039465">
    <property type="entry name" value="IL-17_rcpt-like"/>
</dbReference>
<feature type="signal peptide" evidence="13">
    <location>
        <begin position="1"/>
        <end position="26"/>
    </location>
</feature>
<keyword evidence="17" id="KW-1185">Reference proteome</keyword>
<dbReference type="PANTHER" id="PTHR15583:SF21">
    <property type="entry name" value="INTERLEUKIN-17 RECEPTOR E-LIKE"/>
    <property type="match status" value="1"/>
</dbReference>
<evidence type="ECO:0000256" key="7">
    <source>
        <dbReference type="ARBA" id="ARBA00023136"/>
    </source>
</evidence>
<sequence>MIMSRGNGPALAVLLLLLCLLQLLCATEEITRARLTVTEIQYQNGSNWNPESLPQLSLSTLGFSPSQGSCFACVHVHVRMKAADFTGTLTIKYLELSTTTRRTISIKNGVNNDTLQWSDPFRSIIVGKTNIKRLHPHDIGHMIVWELVYDCFPADAGREVYVSLSSKPQRQHRYIVHKDICPGDADSDPVPEFDLSVDELARSLNVTVATGDHIYQPALSSDVYTRLCYRHTDAECSNLSALSTIDTNQNRSVTLSFPYLLPCVCVQVYYTHLDARRTTVCPFVNGSLDGGRDVWRSSNVTLYGELGSSMAWSALCPAAYLKPSASLCWRHQRSTPQCTPILNSTLEDMEEKGNLKYNVSAVDKHPQMCVQFSFRGSHDVHCPFQSGMSKWEAYVGPGSQSLCVYFTSTIPASFAAQLCVWQEKGCASRGAIYLVNMGGGTRETQLNLPLSSLTEGLCVQVWRSDPAQYGRRLLCPDYSHRRWGLYAVAVLTLLVTVAMLGSLIRYVTKKGVTGWLFIQRPVLLVCSSEQSAHVSAVCALASFLQGELCAEVRMALWTQSSIGACPGAVERSWAGVAELGPVPWLYGQWEAVREAGGQVLIVWSAVAKESYKSWREEREGGDRREGEKTGGSKGEEMQQGERGGEKIEELEKTRVEQEQAGLKKREEWKEESRSREEREPSSVTGPVFRAALSCLQGARQGASRVNGFTIVYFQGLCHSRDIPKDLRGVPRYCLPRDFGGLIRELDGTARGRNSVIGSWACWPRLLSKTLSLWLARRLTHRLRVWLSQEEEGLKLKSSQEVISERTLNRHVLSLSINEERTEPSTLQQKELLSGSPWQ</sequence>
<evidence type="ECO:0000313" key="16">
    <source>
        <dbReference type="Ensembl" id="ENSOTSP00005059097.2"/>
    </source>
</evidence>
<dbReference type="PANTHER" id="PTHR15583">
    <property type="entry name" value="INTERLEUKIN-17 RECEPTOR"/>
    <property type="match status" value="1"/>
</dbReference>
<keyword evidence="5 13" id="KW-0732">Signal</keyword>
<keyword evidence="6 12" id="KW-1133">Transmembrane helix</keyword>
<evidence type="ECO:0000256" key="3">
    <source>
        <dbReference type="ARBA" id="ARBA00022475"/>
    </source>
</evidence>
<feature type="domain" description="SEFIR" evidence="14">
    <location>
        <begin position="520"/>
        <end position="627"/>
    </location>
</feature>
<dbReference type="AlphaFoldDB" id="A0A8C8M1W1"/>
<organism evidence="16 17">
    <name type="scientific">Oncorhynchus tshawytscha</name>
    <name type="common">Chinook salmon</name>
    <name type="synonym">Salmo tshawytscha</name>
    <dbReference type="NCBI Taxonomy" id="74940"/>
    <lineage>
        <taxon>Eukaryota</taxon>
        <taxon>Metazoa</taxon>
        <taxon>Chordata</taxon>
        <taxon>Craniata</taxon>
        <taxon>Vertebrata</taxon>
        <taxon>Euteleostomi</taxon>
        <taxon>Actinopterygii</taxon>
        <taxon>Neopterygii</taxon>
        <taxon>Teleostei</taxon>
        <taxon>Protacanthopterygii</taxon>
        <taxon>Salmoniformes</taxon>
        <taxon>Salmonidae</taxon>
        <taxon>Salmoninae</taxon>
        <taxon>Oncorhynchus</taxon>
    </lineage>
</organism>
<evidence type="ECO:0000256" key="9">
    <source>
        <dbReference type="ARBA" id="ARBA00023180"/>
    </source>
</evidence>
<dbReference type="GO" id="GO:0030368">
    <property type="term" value="F:interleukin-17 receptor activity"/>
    <property type="evidence" value="ECO:0007669"/>
    <property type="project" value="InterPro"/>
</dbReference>
<dbReference type="Pfam" id="PF08357">
    <property type="entry name" value="SEFIR"/>
    <property type="match status" value="2"/>
</dbReference>
<keyword evidence="7 12" id="KW-0472">Membrane</keyword>
<feature type="domain" description="SEFIR" evidence="14">
    <location>
        <begin position="666"/>
        <end position="745"/>
    </location>
</feature>
<evidence type="ECO:0000256" key="10">
    <source>
        <dbReference type="ARBA" id="ARBA00023198"/>
    </source>
</evidence>
<keyword evidence="8" id="KW-0675">Receptor</keyword>
<dbReference type="GO" id="GO:0006954">
    <property type="term" value="P:inflammatory response"/>
    <property type="evidence" value="ECO:0007669"/>
    <property type="project" value="UniProtKB-KW"/>
</dbReference>
<evidence type="ECO:0000256" key="11">
    <source>
        <dbReference type="SAM" id="MobiDB-lite"/>
    </source>
</evidence>
<dbReference type="InterPro" id="IPR027841">
    <property type="entry name" value="IL-17_rcpt_C/E_N"/>
</dbReference>
<feature type="compositionally biased region" description="Basic and acidic residues" evidence="11">
    <location>
        <begin position="614"/>
        <end position="636"/>
    </location>
</feature>
<dbReference type="Proteomes" id="UP000694402">
    <property type="component" value="Unassembled WGS sequence"/>
</dbReference>
<comment type="subcellular location">
    <subcellularLocation>
        <location evidence="1">Cell membrane</location>
        <topology evidence="1">Single-pass membrane protein</topology>
    </subcellularLocation>
    <subcellularLocation>
        <location evidence="2">Membrane</location>
        <topology evidence="2">Single-pass type I membrane protein</topology>
    </subcellularLocation>
</comment>
<feature type="chain" id="PRO_5044208916" evidence="13">
    <location>
        <begin position="27"/>
        <end position="838"/>
    </location>
</feature>
<dbReference type="KEGG" id="otw:112221320"/>
<gene>
    <name evidence="16" type="primary">LOC112221320</name>
</gene>
<evidence type="ECO:0000256" key="13">
    <source>
        <dbReference type="SAM" id="SignalP"/>
    </source>
</evidence>
<dbReference type="GO" id="GO:0005886">
    <property type="term" value="C:plasma membrane"/>
    <property type="evidence" value="ECO:0007669"/>
    <property type="project" value="UniProtKB-SubCell"/>
</dbReference>
<evidence type="ECO:0000256" key="1">
    <source>
        <dbReference type="ARBA" id="ARBA00004162"/>
    </source>
</evidence>
<evidence type="ECO:0000256" key="5">
    <source>
        <dbReference type="ARBA" id="ARBA00022729"/>
    </source>
</evidence>
<evidence type="ECO:0000259" key="15">
    <source>
        <dbReference type="Pfam" id="PF15037"/>
    </source>
</evidence>
<keyword evidence="9" id="KW-0325">Glycoprotein</keyword>
<dbReference type="Pfam" id="PF15037">
    <property type="entry name" value="IL17_R_N"/>
    <property type="match status" value="1"/>
</dbReference>
<feature type="compositionally biased region" description="Basic and acidic residues" evidence="11">
    <location>
        <begin position="642"/>
        <end position="680"/>
    </location>
</feature>
<reference evidence="16" key="1">
    <citation type="submission" date="2025-08" db="UniProtKB">
        <authorList>
            <consortium name="Ensembl"/>
        </authorList>
    </citation>
    <scope>IDENTIFICATION</scope>
</reference>
<dbReference type="InterPro" id="IPR013568">
    <property type="entry name" value="SEFIR_dom"/>
</dbReference>
<feature type="transmembrane region" description="Helical" evidence="12">
    <location>
        <begin position="483"/>
        <end position="504"/>
    </location>
</feature>
<reference evidence="16" key="2">
    <citation type="submission" date="2025-09" db="UniProtKB">
        <authorList>
            <consortium name="Ensembl"/>
        </authorList>
    </citation>
    <scope>IDENTIFICATION</scope>
</reference>
<evidence type="ECO:0000256" key="2">
    <source>
        <dbReference type="ARBA" id="ARBA00004479"/>
    </source>
</evidence>
<keyword evidence="4 12" id="KW-0812">Transmembrane</keyword>
<proteinExistence type="predicted"/>
<evidence type="ECO:0000256" key="8">
    <source>
        <dbReference type="ARBA" id="ARBA00023170"/>
    </source>
</evidence>
<feature type="domain" description="Interleukin-17 receptor C/E N-terminal" evidence="15">
    <location>
        <begin position="146"/>
        <end position="466"/>
    </location>
</feature>
<evidence type="ECO:0000259" key="14">
    <source>
        <dbReference type="Pfam" id="PF08357"/>
    </source>
</evidence>
<evidence type="ECO:0000256" key="6">
    <source>
        <dbReference type="ARBA" id="ARBA00022989"/>
    </source>
</evidence>
<dbReference type="Ensembl" id="ENSOTST00005064314.2">
    <property type="protein sequence ID" value="ENSOTSP00005059097.2"/>
    <property type="gene ID" value="ENSOTSG00005028452.2"/>
</dbReference>
<evidence type="ECO:0000256" key="12">
    <source>
        <dbReference type="SAM" id="Phobius"/>
    </source>
</evidence>
<evidence type="ECO:0000313" key="17">
    <source>
        <dbReference type="Proteomes" id="UP000694402"/>
    </source>
</evidence>
<keyword evidence="3" id="KW-1003">Cell membrane</keyword>
<dbReference type="GeneTree" id="ENSGT00940000161421"/>